<organism evidence="1 2">
    <name type="scientific">Kribbella italica</name>
    <dbReference type="NCBI Taxonomy" id="1540520"/>
    <lineage>
        <taxon>Bacteria</taxon>
        <taxon>Bacillati</taxon>
        <taxon>Actinomycetota</taxon>
        <taxon>Actinomycetes</taxon>
        <taxon>Propionibacteriales</taxon>
        <taxon>Kribbellaceae</taxon>
        <taxon>Kribbella</taxon>
    </lineage>
</organism>
<dbReference type="Proteomes" id="UP000549971">
    <property type="component" value="Unassembled WGS sequence"/>
</dbReference>
<keyword evidence="2" id="KW-1185">Reference proteome</keyword>
<dbReference type="EMBL" id="JACHMY010000001">
    <property type="protein sequence ID" value="MBB5837895.1"/>
    <property type="molecule type" value="Genomic_DNA"/>
</dbReference>
<gene>
    <name evidence="1" type="ORF">HDA39_004629</name>
</gene>
<dbReference type="RefSeq" id="WP_184798270.1">
    <property type="nucleotide sequence ID" value="NZ_JACHMY010000001.1"/>
</dbReference>
<comment type="caution">
    <text evidence="1">The sequence shown here is derived from an EMBL/GenBank/DDBJ whole genome shotgun (WGS) entry which is preliminary data.</text>
</comment>
<protein>
    <submittedName>
        <fullName evidence="1">Uncharacterized protein</fullName>
    </submittedName>
</protein>
<dbReference type="AlphaFoldDB" id="A0A7W9JA00"/>
<reference evidence="1 2" key="1">
    <citation type="submission" date="2020-08" db="EMBL/GenBank/DDBJ databases">
        <title>Sequencing the genomes of 1000 actinobacteria strains.</title>
        <authorList>
            <person name="Klenk H.-P."/>
        </authorList>
    </citation>
    <scope>NUCLEOTIDE SEQUENCE [LARGE SCALE GENOMIC DNA]</scope>
    <source>
        <strain evidence="1 2">DSM 28967</strain>
    </source>
</reference>
<accession>A0A7W9JA00</accession>
<proteinExistence type="predicted"/>
<name>A0A7W9JA00_9ACTN</name>
<evidence type="ECO:0000313" key="2">
    <source>
        <dbReference type="Proteomes" id="UP000549971"/>
    </source>
</evidence>
<sequence length="289" mass="30502">MRRTSRRPVSEFLASTSVRMSVYVTSSGASTTSPAALSAPFDTLQRGVIAIDQLAAVPGSKTFTMTWHSGPDPVDPNPGDALDLPVGPHRYQVFASKPNYVEWTAVSQTGPATTATFTTPDAPPINVGVRDYNEWSGAPAWTSLDIDGGALPSVTIPASTTYGQATVISGSFVRTGRRCDLDGCSPGPVGQQPRPVALQARANAASPWYVVGTVQIAGAFRFAPVAWGTREYRVVVPDRFADGGLGLGAISKSVTTLTRPRVVASFAAPLHVRRPPARLAGLTELRADR</sequence>
<evidence type="ECO:0000313" key="1">
    <source>
        <dbReference type="EMBL" id="MBB5837895.1"/>
    </source>
</evidence>